<dbReference type="InterPro" id="IPR015424">
    <property type="entry name" value="PyrdxlP-dep_Trfase"/>
</dbReference>
<dbReference type="PANTHER" id="PTHR13693">
    <property type="entry name" value="CLASS II AMINOTRANSFERASE/8-AMINO-7-OXONONANOATE SYNTHASE"/>
    <property type="match status" value="1"/>
</dbReference>
<sequence>MNYNSFEQELNAFRQKGQYRTLNTVAQRDQTTAEVHGRRCLNLSSNDYLGLGADRRRLENFLSTQPPHELLEEFGFSSSSSRLLTGNSPAYDALEHELCDMYHAEAACVFNSGYHANIGIISALTKRNDLVLSDKLNHASIMDGLRIAAADFLRYRHLDYEHLETLLKKHHGTHRRLFIMSESVFSMDGDVADLYRLVDLKKRYDAFLILDEAHAVGVFGASGCGLCEDLGLLSEIDIIVGTFGKALASLGAYAVSRGVIKEYLVNTMRSLIFSTALPPVILHWNRMMLQTVRRMTTERRHLMKIATRLRQRLNAKQLRSNGASQIVPVLIGPNAPTVCLSEFLREQGYLIFAIRPPTVPPNTARLRLSLNAAMSWEQLKDIPGIIERYCHEHSLDTATA</sequence>
<dbReference type="PROSITE" id="PS00599">
    <property type="entry name" value="AA_TRANSFER_CLASS_2"/>
    <property type="match status" value="1"/>
</dbReference>
<comment type="subunit">
    <text evidence="4">Homodimer.</text>
</comment>
<dbReference type="Proteomes" id="UP000229740">
    <property type="component" value="Unassembled WGS sequence"/>
</dbReference>
<dbReference type="Gene3D" id="3.90.1150.10">
    <property type="entry name" value="Aspartate Aminotransferase, domain 1"/>
    <property type="match status" value="1"/>
</dbReference>
<evidence type="ECO:0000313" key="14">
    <source>
        <dbReference type="EMBL" id="PID57498.1"/>
    </source>
</evidence>
<name>A0A2G6E6U6_9BACT</name>
<comment type="caution">
    <text evidence="14">The sequence shown here is derived from an EMBL/GenBank/DDBJ whole genome shotgun (WGS) entry which is preliminary data.</text>
</comment>
<evidence type="ECO:0000256" key="10">
    <source>
        <dbReference type="ARBA" id="ARBA00033381"/>
    </source>
</evidence>
<dbReference type="SUPFAM" id="SSF53383">
    <property type="entry name" value="PLP-dependent transferases"/>
    <property type="match status" value="1"/>
</dbReference>
<dbReference type="AlphaFoldDB" id="A0A2G6E6U6"/>
<feature type="domain" description="Aminotransferase class I/classII large" evidence="13">
    <location>
        <begin position="40"/>
        <end position="380"/>
    </location>
</feature>
<organism evidence="14 15">
    <name type="scientific">candidate division KSB3 bacterium</name>
    <dbReference type="NCBI Taxonomy" id="2044937"/>
    <lineage>
        <taxon>Bacteria</taxon>
        <taxon>candidate division KSB3</taxon>
    </lineage>
</organism>
<protein>
    <recommendedName>
        <fullName evidence="5">8-amino-7-oxononanoate synthase</fullName>
        <ecNumber evidence="5">2.3.1.47</ecNumber>
    </recommendedName>
    <alternativeName>
        <fullName evidence="9">7-keto-8-amino-pelargonic acid synthase</fullName>
    </alternativeName>
    <alternativeName>
        <fullName evidence="10">8-amino-7-ketopelargonate synthase</fullName>
    </alternativeName>
</protein>
<evidence type="ECO:0000256" key="12">
    <source>
        <dbReference type="RuleBase" id="RU003693"/>
    </source>
</evidence>
<comment type="pathway">
    <text evidence="2">Cofactor biosynthesis; biotin biosynthesis.</text>
</comment>
<proteinExistence type="inferred from homology"/>
<comment type="cofactor">
    <cofactor evidence="1 12">
        <name>pyridoxal 5'-phosphate</name>
        <dbReference type="ChEBI" id="CHEBI:597326"/>
    </cofactor>
</comment>
<dbReference type="EMBL" id="PDPS01000026">
    <property type="protein sequence ID" value="PID57498.1"/>
    <property type="molecule type" value="Genomic_DNA"/>
</dbReference>
<dbReference type="InterPro" id="IPR015422">
    <property type="entry name" value="PyrdxlP-dep_Trfase_small"/>
</dbReference>
<dbReference type="InterPro" id="IPR015421">
    <property type="entry name" value="PyrdxlP-dep_Trfase_major"/>
</dbReference>
<dbReference type="Pfam" id="PF00155">
    <property type="entry name" value="Aminotran_1_2"/>
    <property type="match status" value="1"/>
</dbReference>
<reference evidence="14 15" key="1">
    <citation type="submission" date="2017-10" db="EMBL/GenBank/DDBJ databases">
        <title>Novel microbial diversity and functional potential in the marine mammal oral microbiome.</title>
        <authorList>
            <person name="Dudek N.K."/>
            <person name="Sun C.L."/>
            <person name="Burstein D."/>
            <person name="Kantor R.S."/>
            <person name="Aliaga Goltsman D.S."/>
            <person name="Bik E.M."/>
            <person name="Thomas B.C."/>
            <person name="Banfield J.F."/>
            <person name="Relman D.A."/>
        </authorList>
    </citation>
    <scope>NUCLEOTIDE SEQUENCE [LARGE SCALE GENOMIC DNA]</scope>
    <source>
        <strain evidence="14">DOLZORAL124_49_17</strain>
    </source>
</reference>
<evidence type="ECO:0000256" key="2">
    <source>
        <dbReference type="ARBA" id="ARBA00004746"/>
    </source>
</evidence>
<keyword evidence="6" id="KW-0808">Transferase</keyword>
<accession>A0A2G6E6U6</accession>
<evidence type="ECO:0000256" key="11">
    <source>
        <dbReference type="ARBA" id="ARBA00047715"/>
    </source>
</evidence>
<dbReference type="GO" id="GO:0008710">
    <property type="term" value="F:8-amino-7-oxononanoate synthase activity"/>
    <property type="evidence" value="ECO:0007669"/>
    <property type="project" value="UniProtKB-EC"/>
</dbReference>
<gene>
    <name evidence="14" type="ORF">CSB45_06625</name>
</gene>
<evidence type="ECO:0000256" key="1">
    <source>
        <dbReference type="ARBA" id="ARBA00001933"/>
    </source>
</evidence>
<evidence type="ECO:0000256" key="6">
    <source>
        <dbReference type="ARBA" id="ARBA00022679"/>
    </source>
</evidence>
<evidence type="ECO:0000259" key="13">
    <source>
        <dbReference type="Pfam" id="PF00155"/>
    </source>
</evidence>
<evidence type="ECO:0000256" key="3">
    <source>
        <dbReference type="ARBA" id="ARBA00010008"/>
    </source>
</evidence>
<evidence type="ECO:0000256" key="5">
    <source>
        <dbReference type="ARBA" id="ARBA00013187"/>
    </source>
</evidence>
<dbReference type="InterPro" id="IPR004839">
    <property type="entry name" value="Aminotransferase_I/II_large"/>
</dbReference>
<evidence type="ECO:0000256" key="4">
    <source>
        <dbReference type="ARBA" id="ARBA00011738"/>
    </source>
</evidence>
<dbReference type="PANTHER" id="PTHR13693:SF100">
    <property type="entry name" value="8-AMINO-7-OXONONANOATE SYNTHASE"/>
    <property type="match status" value="1"/>
</dbReference>
<dbReference type="InterPro" id="IPR050087">
    <property type="entry name" value="AON_synthase_class-II"/>
</dbReference>
<evidence type="ECO:0000256" key="7">
    <source>
        <dbReference type="ARBA" id="ARBA00022756"/>
    </source>
</evidence>
<dbReference type="InterPro" id="IPR001917">
    <property type="entry name" value="Aminotrans_II_pyridoxalP_BS"/>
</dbReference>
<keyword evidence="7" id="KW-0093">Biotin biosynthesis</keyword>
<comment type="catalytic activity">
    <reaction evidence="11">
        <text>6-carboxyhexanoyl-[ACP] + L-alanine + H(+) = (8S)-8-amino-7-oxononanoate + holo-[ACP] + CO2</text>
        <dbReference type="Rhea" id="RHEA:42288"/>
        <dbReference type="Rhea" id="RHEA-COMP:9685"/>
        <dbReference type="Rhea" id="RHEA-COMP:9955"/>
        <dbReference type="ChEBI" id="CHEBI:15378"/>
        <dbReference type="ChEBI" id="CHEBI:16526"/>
        <dbReference type="ChEBI" id="CHEBI:57972"/>
        <dbReference type="ChEBI" id="CHEBI:64479"/>
        <dbReference type="ChEBI" id="CHEBI:78846"/>
        <dbReference type="ChEBI" id="CHEBI:149468"/>
        <dbReference type="EC" id="2.3.1.47"/>
    </reaction>
</comment>
<evidence type="ECO:0000256" key="8">
    <source>
        <dbReference type="ARBA" id="ARBA00022898"/>
    </source>
</evidence>
<evidence type="ECO:0000256" key="9">
    <source>
        <dbReference type="ARBA" id="ARBA00032610"/>
    </source>
</evidence>
<dbReference type="GO" id="GO:0009102">
    <property type="term" value="P:biotin biosynthetic process"/>
    <property type="evidence" value="ECO:0007669"/>
    <property type="project" value="UniProtKB-KW"/>
</dbReference>
<dbReference type="Gene3D" id="3.40.640.10">
    <property type="entry name" value="Type I PLP-dependent aspartate aminotransferase-like (Major domain)"/>
    <property type="match status" value="1"/>
</dbReference>
<keyword evidence="8 12" id="KW-0663">Pyridoxal phosphate</keyword>
<evidence type="ECO:0000313" key="15">
    <source>
        <dbReference type="Proteomes" id="UP000229740"/>
    </source>
</evidence>
<comment type="similarity">
    <text evidence="3">Belongs to the class-II pyridoxal-phosphate-dependent aminotransferase family. BioF subfamily.</text>
</comment>
<dbReference type="GO" id="GO:0030170">
    <property type="term" value="F:pyridoxal phosphate binding"/>
    <property type="evidence" value="ECO:0007669"/>
    <property type="project" value="InterPro"/>
</dbReference>
<dbReference type="EC" id="2.3.1.47" evidence="5"/>